<feature type="region of interest" description="Disordered" evidence="1">
    <location>
        <begin position="1104"/>
        <end position="1140"/>
    </location>
</feature>
<organism evidence="2 3">
    <name type="scientific">Marasmius tenuissimus</name>
    <dbReference type="NCBI Taxonomy" id="585030"/>
    <lineage>
        <taxon>Eukaryota</taxon>
        <taxon>Fungi</taxon>
        <taxon>Dikarya</taxon>
        <taxon>Basidiomycota</taxon>
        <taxon>Agaricomycotina</taxon>
        <taxon>Agaricomycetes</taxon>
        <taxon>Agaricomycetidae</taxon>
        <taxon>Agaricales</taxon>
        <taxon>Marasmiineae</taxon>
        <taxon>Marasmiaceae</taxon>
        <taxon>Marasmius</taxon>
    </lineage>
</organism>
<dbReference type="Proteomes" id="UP001437256">
    <property type="component" value="Unassembled WGS sequence"/>
</dbReference>
<proteinExistence type="predicted"/>
<dbReference type="PANTHER" id="PTHR33099">
    <property type="entry name" value="FE2OG DIOXYGENASE DOMAIN-CONTAINING PROTEIN"/>
    <property type="match status" value="1"/>
</dbReference>
<keyword evidence="3" id="KW-1185">Reference proteome</keyword>
<feature type="compositionally biased region" description="Low complexity" evidence="1">
    <location>
        <begin position="1115"/>
        <end position="1133"/>
    </location>
</feature>
<accession>A0ABR2ZUU6</accession>
<evidence type="ECO:0008006" key="4">
    <source>
        <dbReference type="Google" id="ProtNLM"/>
    </source>
</evidence>
<name>A0ABR2ZUU6_9AGAR</name>
<feature type="region of interest" description="Disordered" evidence="1">
    <location>
        <begin position="1"/>
        <end position="51"/>
    </location>
</feature>
<reference evidence="2 3" key="1">
    <citation type="submission" date="2024-05" db="EMBL/GenBank/DDBJ databases">
        <title>A draft genome resource for the thread blight pathogen Marasmius tenuissimus strain MS-2.</title>
        <authorList>
            <person name="Yulfo-Soto G.E."/>
            <person name="Baruah I.K."/>
            <person name="Amoako-Attah I."/>
            <person name="Bukari Y."/>
            <person name="Meinhardt L.W."/>
            <person name="Bailey B.A."/>
            <person name="Cohen S.P."/>
        </authorList>
    </citation>
    <scope>NUCLEOTIDE SEQUENCE [LARGE SCALE GENOMIC DNA]</scope>
    <source>
        <strain evidence="2 3">MS-2</strain>
    </source>
</reference>
<evidence type="ECO:0000256" key="1">
    <source>
        <dbReference type="SAM" id="MobiDB-lite"/>
    </source>
</evidence>
<comment type="caution">
    <text evidence="2">The sequence shown here is derived from an EMBL/GenBank/DDBJ whole genome shotgun (WGS) entry which is preliminary data.</text>
</comment>
<protein>
    <recommendedName>
        <fullName evidence="4">Prolyl 4-hydroxylase alpha subunit Fe(2+) 2OG dioxygenase domain-containing protein</fullName>
    </recommendedName>
</protein>
<dbReference type="EMBL" id="JBBXMP010000055">
    <property type="protein sequence ID" value="KAL0064876.1"/>
    <property type="molecule type" value="Genomic_DNA"/>
</dbReference>
<sequence>MEVESLESPRIDRSVEAAELVTCEHQEPPNLDTREDYIPSDERPTQENDHMVVDATSDEGKSDGMDADGFPMIEVPSENILEDFETALKTDSDFQGTFAFTKTYDDAPNPILCLEGLGTVGLPLSEREAKVVIEKSIQAPFGKGERTIVDTEVRDTWEMDASQVQFQEPKWQSFMNRVVQEVCQTLGVNFQASKPRAELYKLLIYETGSHFLPHVDTEKTNGMFASIIVVLPSRFTGGDAHVSHGTLKKVFNTSGPSLSKTTVLSWYTDVTHEIKPIQSGYRLALSYNLFHTTTSLRPSLSSQNDIVGRLRHILLSWKQRESKPDKIIYMLDHKYSQASLSASALKGKDAHLVAALDSLSKELGFSLGLAHIEHHESGQANDYGGSYRHRGYWGYGESEDDDDVEMGEIEERTTTIENLVDLDGEDISDTVEFDDEAETIPARFDRYFEGQSCDDEEYEGYQGNYGGNLERFYRRTALVIWPRWTRLGDEEGDARTVSALETLRELDGSDPTAEDLKLFDWVCRSSGYKRHSRTLETLCNVALEWEKAELWVTAITTTRDECLTHMVPIDELASAITQFGYTNISVGLKEIVLSDRSVTSRLNYLSRLETCAHNQQDDPSFSLVLLFVRELRLFTFDNLQWVDVSELCFLTNQVMKHDGIERLKTRSLTLVFHQLRTTYSEHNSILPRLCKEPGNVSVLQFYAAYLHQETQQLAPSIADQSRLREIVTESLTTVLDRLDLFRVETISPPRYHYSYQQSNPGKPTLKGDPAPVLNFITQCLESGNGTIAVAALERMGNMTGQTQDVMQARATTVLLPLLQALSKEPKAQPSLRDFPLASLSEVAIPLALQSIEANGGTFSQETICALLDGIVVAGTPQLLTTAILPKIRSLKWDETSWKLCIEQLHSRRGVLSSTQDSVSAITAVVSEMANLYAQKVTLPTATQQTSGYSYYGIRGNSSAGILAILDTCLKLGGIQALEVVLKRVLEPKMTSEYLQKLPRTSPPRSQNMTVYFNLLGGGLLNRRASKLLKEIGNEGVLRAIWSNEYAAFINKMNGITTNSNTNQTISPHTRFNPYSGATTTMAGPSQTQQPARLNVSSVTTLAGARARQQPMPRVGATTAAASRALPAGSSAPAVTPAKRKFDAVIDLTDSD</sequence>
<dbReference type="Gene3D" id="2.60.120.620">
    <property type="entry name" value="q2cbj1_9rhob like domain"/>
    <property type="match status" value="1"/>
</dbReference>
<evidence type="ECO:0000313" key="3">
    <source>
        <dbReference type="Proteomes" id="UP001437256"/>
    </source>
</evidence>
<dbReference type="PANTHER" id="PTHR33099:SF7">
    <property type="entry name" value="MYND-TYPE DOMAIN-CONTAINING PROTEIN"/>
    <property type="match status" value="1"/>
</dbReference>
<gene>
    <name evidence="2" type="ORF">AAF712_008129</name>
</gene>
<evidence type="ECO:0000313" key="2">
    <source>
        <dbReference type="EMBL" id="KAL0064876.1"/>
    </source>
</evidence>
<feature type="compositionally biased region" description="Basic and acidic residues" evidence="1">
    <location>
        <begin position="7"/>
        <end position="51"/>
    </location>
</feature>